<name>A0A543N7E8_9ACTN</name>
<comment type="caution">
    <text evidence="1">The sequence shown here is derived from an EMBL/GenBank/DDBJ whole genome shotgun (WGS) entry which is preliminary data.</text>
</comment>
<accession>A0A543N7E8</accession>
<dbReference type="AlphaFoldDB" id="A0A543N7E8"/>
<dbReference type="RefSeq" id="WP_141926174.1">
    <property type="nucleotide sequence ID" value="NZ_VFQC01000003.1"/>
</dbReference>
<evidence type="ECO:0000313" key="1">
    <source>
        <dbReference type="EMBL" id="TQN27759.1"/>
    </source>
</evidence>
<keyword evidence="2" id="KW-1185">Reference proteome</keyword>
<gene>
    <name evidence="1" type="ORF">FHX37_4488</name>
</gene>
<reference evidence="1 2" key="1">
    <citation type="submission" date="2019-06" db="EMBL/GenBank/DDBJ databases">
        <title>Sequencing the genomes of 1000 actinobacteria strains.</title>
        <authorList>
            <person name="Klenk H.-P."/>
        </authorList>
    </citation>
    <scope>NUCLEOTIDE SEQUENCE [LARGE SCALE GENOMIC DNA]</scope>
    <source>
        <strain evidence="1 2">DSM 45015</strain>
    </source>
</reference>
<dbReference type="Proteomes" id="UP000317422">
    <property type="component" value="Unassembled WGS sequence"/>
</dbReference>
<sequence>MAHRHPSKLNAEYVTHPAARRLLRAELANCAECRAHGDSEALADLEPAGTFDSLLRGFATHQAEKWRPPRHRYPTVLMELAPPKEARFLNIVTRNVVRRCVIRNRQGDPDTGDALSEVSNLEEHQRAAVLDDIVDGLLEDEA</sequence>
<organism evidence="1 2">
    <name type="scientific">Haloactinospora alba</name>
    <dbReference type="NCBI Taxonomy" id="405555"/>
    <lineage>
        <taxon>Bacteria</taxon>
        <taxon>Bacillati</taxon>
        <taxon>Actinomycetota</taxon>
        <taxon>Actinomycetes</taxon>
        <taxon>Streptosporangiales</taxon>
        <taxon>Nocardiopsidaceae</taxon>
        <taxon>Haloactinospora</taxon>
    </lineage>
</organism>
<evidence type="ECO:0000313" key="2">
    <source>
        <dbReference type="Proteomes" id="UP000317422"/>
    </source>
</evidence>
<dbReference type="EMBL" id="VFQC01000003">
    <property type="protein sequence ID" value="TQN27759.1"/>
    <property type="molecule type" value="Genomic_DNA"/>
</dbReference>
<dbReference type="OrthoDB" id="3427212at2"/>
<protein>
    <submittedName>
        <fullName evidence="1">Uncharacterized protein</fullName>
    </submittedName>
</protein>
<proteinExistence type="predicted"/>